<keyword evidence="5" id="KW-0968">Cytoplasmic vesicle</keyword>
<dbReference type="OrthoDB" id="9977282at2759"/>
<gene>
    <name evidence="8" type="primary">AM63</name>
    <name evidence="8" type="ORF">NAEGRDRAFT_69376</name>
</gene>
<sequence length="754" mass="86433">MSWVSKKREMQKRVEDDDPILLLSGGKFQSSQEATTDSSTATETASNFFSINSEDLYDHIETPDSSSSRLSSLPPLPSSLTTTTSTSNKQNSSSNNIITNNQQQQQHNNNSKASAEPFDVDSFINNLPTQPPIPSKSLPMTPQANNKKNLPTVPPSSKTSTTPPPNSHQQQQQQPMNEASVGSTKPLPTRVPSSGSLNISPKAVVVNEKSETPMVVKSTEKSEKRQTREFEFSFEHFEQLKKQLFKLEEENHKLRKELEHSNNSLEDFVSETPKSASSKYDDYFEEEKVVVKTLGDLIREGLESNELNKVVLDKVKKRKVTKPPVYKEVIDEEEELINESLDEDYEYKYRSNDQFSNQERELDAWCNLRRLRESKQKVALLKSCGRNYDVIIPVIISIEQSLAFRSFMEVLIEADRETGFFVLTYISFLKKLGDNKTLQRVYKFNNMIRDEALLQYKMAITITDPYEKMDSLEHCLSFIQKNAQAIDNPVGFKSNKYSLDCAEELSIATANLIHLTAKQLKIDEQDNSIALSGKHPIFKQYKKFPIYGSTLSETMKYCLFYHNAAPDDQIACPRTLAKFFDLSQHRFFYDAIVARSRIGDWKGVMIAYSKAQKDGLCYCSAYDMKMQKGNSGFMKLLTGKPNRADSNSILNIYNVMQVLKLFRAPIPMIRDLLQSFSFQKTEMELKAEIANEYRIYDIAIQCIVNELKDRDMLIKVKEDINRRYEGPDKISLQEEINNHLYNKKMKWKKATINI</sequence>
<feature type="coiled-coil region" evidence="6">
    <location>
        <begin position="237"/>
        <end position="271"/>
    </location>
</feature>
<dbReference type="eggNOG" id="KOG4677">
    <property type="taxonomic scope" value="Eukaryota"/>
</dbReference>
<dbReference type="VEuPathDB" id="AmoebaDB:NAEGRDRAFT_69376"/>
<feature type="compositionally biased region" description="Basic and acidic residues" evidence="7">
    <location>
        <begin position="1"/>
        <end position="15"/>
    </location>
</feature>
<reference evidence="8 9" key="1">
    <citation type="journal article" date="2010" name="Cell">
        <title>The genome of Naegleria gruberi illuminates early eukaryotic versatility.</title>
        <authorList>
            <person name="Fritz-Laylin L.K."/>
            <person name="Prochnik S.E."/>
            <person name="Ginger M.L."/>
            <person name="Dacks J.B."/>
            <person name="Carpenter M.L."/>
            <person name="Field M.C."/>
            <person name="Kuo A."/>
            <person name="Paredez A."/>
            <person name="Chapman J."/>
            <person name="Pham J."/>
            <person name="Shu S."/>
            <person name="Neupane R."/>
            <person name="Cipriano M."/>
            <person name="Mancuso J."/>
            <person name="Tu H."/>
            <person name="Salamov A."/>
            <person name="Lindquist E."/>
            <person name="Shapiro H."/>
            <person name="Lucas S."/>
            <person name="Grigoriev I.V."/>
            <person name="Cande W.Z."/>
            <person name="Fulton C."/>
            <person name="Rokhsar D.S."/>
            <person name="Dawson S.C."/>
        </authorList>
    </citation>
    <scope>NUCLEOTIDE SEQUENCE [LARGE SCALE GENOMIC DNA]</scope>
    <source>
        <strain evidence="8 9">NEG-M</strain>
    </source>
</reference>
<dbReference type="PANTHER" id="PTHR13364:SF6">
    <property type="entry name" value="SPERMATOGENESIS-DEFECTIVE PROTEIN 39 HOMOLOG"/>
    <property type="match status" value="1"/>
</dbReference>
<proteinExistence type="predicted"/>
<evidence type="ECO:0000256" key="7">
    <source>
        <dbReference type="SAM" id="MobiDB-lite"/>
    </source>
</evidence>
<dbReference type="GeneID" id="8852024"/>
<keyword evidence="6" id="KW-0175">Coiled coil</keyword>
<dbReference type="EMBL" id="GG738878">
    <property type="protein sequence ID" value="EFC42679.1"/>
    <property type="molecule type" value="Genomic_DNA"/>
</dbReference>
<feature type="compositionally biased region" description="Low complexity" evidence="7">
    <location>
        <begin position="29"/>
        <end position="44"/>
    </location>
</feature>
<comment type="subcellular location">
    <subcellularLocation>
        <location evidence="2">Cytoplasmic vesicle</location>
    </subcellularLocation>
    <subcellularLocation>
        <location evidence="1">Early endosome</location>
    </subcellularLocation>
    <subcellularLocation>
        <location evidence="3">Late endosome</location>
    </subcellularLocation>
</comment>
<feature type="region of interest" description="Disordered" evidence="7">
    <location>
        <begin position="58"/>
        <end position="96"/>
    </location>
</feature>
<feature type="region of interest" description="Disordered" evidence="7">
    <location>
        <begin position="1"/>
        <end position="44"/>
    </location>
</feature>
<evidence type="ECO:0000256" key="5">
    <source>
        <dbReference type="ARBA" id="ARBA00023329"/>
    </source>
</evidence>
<dbReference type="GO" id="GO:0005769">
    <property type="term" value="C:early endosome"/>
    <property type="evidence" value="ECO:0007669"/>
    <property type="project" value="UniProtKB-SubCell"/>
</dbReference>
<dbReference type="InterPro" id="IPR040057">
    <property type="entry name" value="Spe-39"/>
</dbReference>
<protein>
    <submittedName>
        <fullName evidence="8">Uncharacterized protein AM63</fullName>
    </submittedName>
</protein>
<keyword evidence="9" id="KW-1185">Reference proteome</keyword>
<evidence type="ECO:0000256" key="1">
    <source>
        <dbReference type="ARBA" id="ARBA00004412"/>
    </source>
</evidence>
<evidence type="ECO:0000313" key="8">
    <source>
        <dbReference type="EMBL" id="EFC42679.1"/>
    </source>
</evidence>
<name>D2VKF6_NAEGR</name>
<feature type="region of interest" description="Disordered" evidence="7">
    <location>
        <begin position="121"/>
        <end position="205"/>
    </location>
</feature>
<evidence type="ECO:0000256" key="4">
    <source>
        <dbReference type="ARBA" id="ARBA00022753"/>
    </source>
</evidence>
<keyword evidence="4" id="KW-0967">Endosome</keyword>
<dbReference type="STRING" id="5762.D2VKF6"/>
<dbReference type="KEGG" id="ngr:NAEGRDRAFT_69376"/>
<accession>D2VKF6</accession>
<dbReference type="Proteomes" id="UP000006671">
    <property type="component" value="Unassembled WGS sequence"/>
</dbReference>
<dbReference type="GO" id="GO:0006886">
    <property type="term" value="P:intracellular protein transport"/>
    <property type="evidence" value="ECO:0007669"/>
    <property type="project" value="TreeGrafter"/>
</dbReference>
<dbReference type="InParanoid" id="D2VKF6"/>
<evidence type="ECO:0000256" key="2">
    <source>
        <dbReference type="ARBA" id="ARBA00004541"/>
    </source>
</evidence>
<evidence type="ECO:0000313" key="9">
    <source>
        <dbReference type="Proteomes" id="UP000006671"/>
    </source>
</evidence>
<dbReference type="RefSeq" id="XP_002675423.1">
    <property type="nucleotide sequence ID" value="XM_002675377.1"/>
</dbReference>
<dbReference type="GO" id="GO:0007034">
    <property type="term" value="P:vacuolar transport"/>
    <property type="evidence" value="ECO:0007669"/>
    <property type="project" value="TreeGrafter"/>
</dbReference>
<dbReference type="GO" id="GO:0005770">
    <property type="term" value="C:late endosome"/>
    <property type="evidence" value="ECO:0007669"/>
    <property type="project" value="UniProtKB-SubCell"/>
</dbReference>
<feature type="compositionally biased region" description="Polar residues" evidence="7">
    <location>
        <begin position="138"/>
        <end position="149"/>
    </location>
</feature>
<dbReference type="PANTHER" id="PTHR13364">
    <property type="entry name" value="DEFECTIVE SPERMATOGENESIS PROTEIN 39"/>
    <property type="match status" value="1"/>
</dbReference>
<evidence type="ECO:0000256" key="3">
    <source>
        <dbReference type="ARBA" id="ARBA00004603"/>
    </source>
</evidence>
<organism evidence="9">
    <name type="scientific">Naegleria gruberi</name>
    <name type="common">Amoeba</name>
    <dbReference type="NCBI Taxonomy" id="5762"/>
    <lineage>
        <taxon>Eukaryota</taxon>
        <taxon>Discoba</taxon>
        <taxon>Heterolobosea</taxon>
        <taxon>Tetramitia</taxon>
        <taxon>Eutetramitia</taxon>
        <taxon>Vahlkampfiidae</taxon>
        <taxon>Naegleria</taxon>
    </lineage>
</organism>
<dbReference type="AlphaFoldDB" id="D2VKF6"/>
<feature type="compositionally biased region" description="Low complexity" evidence="7">
    <location>
        <begin position="155"/>
        <end position="174"/>
    </location>
</feature>
<feature type="compositionally biased region" description="Low complexity" evidence="7">
    <location>
        <begin position="65"/>
        <end position="96"/>
    </location>
</feature>
<dbReference type="OMA" id="CYCSAYD"/>
<evidence type="ECO:0000256" key="6">
    <source>
        <dbReference type="SAM" id="Coils"/>
    </source>
</evidence>